<protein>
    <recommendedName>
        <fullName evidence="4">Lipocalin-like domain-containing protein</fullName>
    </recommendedName>
</protein>
<name>A0A2T7BDC6_9BACT</name>
<dbReference type="OrthoDB" id="673912at2"/>
<sequence length="196" mass="20403">MKRNALILCLAAAFSSTMIACKKDTSGGGASTTVDGTWNFVSLEADTRVTVSAQGETQISTSHYASTKASGSVTMLNGKYSSDGMPYTASGTVSSDDPLDPENSISLPLDFDMPGIKSSGTYKVIGDSLYTSGAFATPNDATNSNAPTTTGGKFRISNDTLILTSTVDITQTVVQNGISGKVNDWGVMVTKLVKKK</sequence>
<feature type="signal peptide" evidence="1">
    <location>
        <begin position="1"/>
        <end position="20"/>
    </location>
</feature>
<dbReference type="EMBL" id="QCYK01000003">
    <property type="protein sequence ID" value="PUZ23030.1"/>
    <property type="molecule type" value="Genomic_DNA"/>
</dbReference>
<evidence type="ECO:0000256" key="1">
    <source>
        <dbReference type="SAM" id="SignalP"/>
    </source>
</evidence>
<keyword evidence="1" id="KW-0732">Signal</keyword>
<dbReference type="Proteomes" id="UP000244450">
    <property type="component" value="Unassembled WGS sequence"/>
</dbReference>
<proteinExistence type="predicted"/>
<keyword evidence="3" id="KW-1185">Reference proteome</keyword>
<evidence type="ECO:0008006" key="4">
    <source>
        <dbReference type="Google" id="ProtNLM"/>
    </source>
</evidence>
<evidence type="ECO:0000313" key="3">
    <source>
        <dbReference type="Proteomes" id="UP000244450"/>
    </source>
</evidence>
<evidence type="ECO:0000313" key="2">
    <source>
        <dbReference type="EMBL" id="PUZ23030.1"/>
    </source>
</evidence>
<dbReference type="RefSeq" id="WP_108688774.1">
    <property type="nucleotide sequence ID" value="NZ_QCYK01000003.1"/>
</dbReference>
<organism evidence="2 3">
    <name type="scientific">Chitinophaga parva</name>
    <dbReference type="NCBI Taxonomy" id="2169414"/>
    <lineage>
        <taxon>Bacteria</taxon>
        <taxon>Pseudomonadati</taxon>
        <taxon>Bacteroidota</taxon>
        <taxon>Chitinophagia</taxon>
        <taxon>Chitinophagales</taxon>
        <taxon>Chitinophagaceae</taxon>
        <taxon>Chitinophaga</taxon>
    </lineage>
</organism>
<gene>
    <name evidence="2" type="ORF">DCC81_21740</name>
</gene>
<accession>A0A2T7BDC6</accession>
<reference evidence="2 3" key="1">
    <citation type="submission" date="2018-04" db="EMBL/GenBank/DDBJ databases">
        <title>Chitinophaga fuyangensis sp. nov., isolated from soil in a chemical factory.</title>
        <authorList>
            <person name="Chen K."/>
        </authorList>
    </citation>
    <scope>NUCLEOTIDE SEQUENCE [LARGE SCALE GENOMIC DNA]</scope>
    <source>
        <strain evidence="2 3">LY-1</strain>
    </source>
</reference>
<dbReference type="AlphaFoldDB" id="A0A2T7BDC6"/>
<dbReference type="PROSITE" id="PS51257">
    <property type="entry name" value="PROKAR_LIPOPROTEIN"/>
    <property type="match status" value="1"/>
</dbReference>
<feature type="chain" id="PRO_5015531303" description="Lipocalin-like domain-containing protein" evidence="1">
    <location>
        <begin position="21"/>
        <end position="196"/>
    </location>
</feature>
<comment type="caution">
    <text evidence="2">The sequence shown here is derived from an EMBL/GenBank/DDBJ whole genome shotgun (WGS) entry which is preliminary data.</text>
</comment>